<keyword evidence="1" id="KW-1133">Transmembrane helix</keyword>
<feature type="transmembrane region" description="Helical" evidence="1">
    <location>
        <begin position="207"/>
        <end position="227"/>
    </location>
</feature>
<reference evidence="2" key="1">
    <citation type="submission" date="2015-08" db="EMBL/GenBank/DDBJ databases">
        <authorList>
            <person name="Babu N.S."/>
            <person name="Beckwith C.J."/>
            <person name="Beseler K.G."/>
            <person name="Brison A."/>
            <person name="Carone J.V."/>
            <person name="Caskin T.P."/>
            <person name="Diamond M."/>
            <person name="Durham M.E."/>
            <person name="Foxe J.M."/>
            <person name="Go M."/>
            <person name="Henderson B.A."/>
            <person name="Jones I.B."/>
            <person name="McGettigan J.A."/>
            <person name="Micheletti S.J."/>
            <person name="Nasrallah M.E."/>
            <person name="Ortiz D."/>
            <person name="Piller C.R."/>
            <person name="Privatt S.R."/>
            <person name="Schneider S.L."/>
            <person name="Sharp S."/>
            <person name="Smith T.C."/>
            <person name="Stanton J.D."/>
            <person name="Ullery H.E."/>
            <person name="Wilson R.J."/>
            <person name="Serrano M.G."/>
            <person name="Buck G."/>
            <person name="Lee V."/>
            <person name="Wang Y."/>
            <person name="Carvalho R."/>
            <person name="Voegtly L."/>
            <person name="Shi R."/>
            <person name="Duckworth R."/>
            <person name="Johnson A."/>
            <person name="Loviza R."/>
            <person name="Walstead R."/>
            <person name="Shah Z."/>
            <person name="Kiflezghi M."/>
            <person name="Wade K."/>
            <person name="Ball S.L."/>
            <person name="Bradley K.W."/>
            <person name="Asai D.J."/>
            <person name="Bowman C.A."/>
            <person name="Russell D.A."/>
            <person name="Pope W.H."/>
            <person name="Jacobs-Sera D."/>
            <person name="Hendrix R.W."/>
            <person name="Hatfull G.F."/>
        </authorList>
    </citation>
    <scope>NUCLEOTIDE SEQUENCE</scope>
</reference>
<gene>
    <name evidence="2" type="ORF">NOCA230023</name>
</gene>
<sequence length="323" mass="34958">MRLLQVEITRLRWRRAVVILLAACVLVPAVIFAGLAWNTRPVSDSDRADAQAQVDAEAQQPYVQKELKRCLKNPGRYGVDQDDLEGSCEQMVLPQLEWYLYREQLDVRHEIDNSGTAVVTILVGLMMLIGTTFVGLDWASGSMSNQLLFEPRRLRVWLAKATAVFLTALIGAAVVLAAYWAGLGLLASMRDLHTSADTWELVRNSSARGALLVACAALGGYALTMLFRSTVATLGVLFAFAVGGSLLIVGVIGQDAERWLLPTNFIAVLNDGVSYYSDAACGVNGQGTCEAYLSLADGAAYLGVLLVVSLVLSVLSFTRRDVP</sequence>
<dbReference type="GO" id="GO:0005886">
    <property type="term" value="C:plasma membrane"/>
    <property type="evidence" value="ECO:0007669"/>
    <property type="project" value="UniProtKB-SubCell"/>
</dbReference>
<dbReference type="GO" id="GO:0140359">
    <property type="term" value="F:ABC-type transporter activity"/>
    <property type="evidence" value="ECO:0007669"/>
    <property type="project" value="InterPro"/>
</dbReference>
<accession>A0A2P2C117</accession>
<feature type="transmembrane region" description="Helical" evidence="1">
    <location>
        <begin position="299"/>
        <end position="318"/>
    </location>
</feature>
<keyword evidence="1" id="KW-0812">Transmembrane</keyword>
<evidence type="ECO:0000313" key="2">
    <source>
        <dbReference type="EMBL" id="CUR55691.1"/>
    </source>
</evidence>
<proteinExistence type="predicted"/>
<dbReference type="PANTHER" id="PTHR37305:SF2">
    <property type="entry name" value="BACITRACIN TRANSPORT PERMEASE PROTEIN BCRB"/>
    <property type="match status" value="1"/>
</dbReference>
<feature type="transmembrane region" description="Helical" evidence="1">
    <location>
        <begin position="157"/>
        <end position="187"/>
    </location>
</feature>
<feature type="transmembrane region" description="Helical" evidence="1">
    <location>
        <begin position="115"/>
        <end position="136"/>
    </location>
</feature>
<keyword evidence="1" id="KW-0472">Membrane</keyword>
<feature type="transmembrane region" description="Helical" evidence="1">
    <location>
        <begin position="16"/>
        <end position="37"/>
    </location>
</feature>
<name>A0A2P2C117_9ZZZZ</name>
<dbReference type="AlphaFoldDB" id="A0A2P2C117"/>
<organism evidence="2">
    <name type="scientific">metagenome</name>
    <dbReference type="NCBI Taxonomy" id="256318"/>
    <lineage>
        <taxon>unclassified sequences</taxon>
        <taxon>metagenomes</taxon>
    </lineage>
</organism>
<dbReference type="EMBL" id="CZKA01000023">
    <property type="protein sequence ID" value="CUR55691.1"/>
    <property type="molecule type" value="Genomic_DNA"/>
</dbReference>
<feature type="transmembrane region" description="Helical" evidence="1">
    <location>
        <begin position="234"/>
        <end position="253"/>
    </location>
</feature>
<evidence type="ECO:0000256" key="1">
    <source>
        <dbReference type="SAM" id="Phobius"/>
    </source>
</evidence>
<dbReference type="PANTHER" id="PTHR37305">
    <property type="entry name" value="INTEGRAL MEMBRANE PROTEIN-RELATED"/>
    <property type="match status" value="1"/>
</dbReference>
<protein>
    <submittedName>
        <fullName evidence="2">Uncharacterized protein</fullName>
    </submittedName>
</protein>
<dbReference type="Pfam" id="PF12679">
    <property type="entry name" value="ABC2_membrane_2"/>
    <property type="match status" value="1"/>
</dbReference>